<dbReference type="SUPFAM" id="SSF56801">
    <property type="entry name" value="Acetyl-CoA synthetase-like"/>
    <property type="match status" value="1"/>
</dbReference>
<keyword evidence="5" id="KW-1185">Reference proteome</keyword>
<evidence type="ECO:0000313" key="5">
    <source>
        <dbReference type="Proteomes" id="UP001390339"/>
    </source>
</evidence>
<dbReference type="Proteomes" id="UP001390339">
    <property type="component" value="Unassembled WGS sequence"/>
</dbReference>
<evidence type="ECO:0000313" key="4">
    <source>
        <dbReference type="EMBL" id="KAK8874966.1"/>
    </source>
</evidence>
<dbReference type="Pfam" id="PF00501">
    <property type="entry name" value="AMP-binding"/>
    <property type="match status" value="1"/>
</dbReference>
<dbReference type="InterPro" id="IPR042099">
    <property type="entry name" value="ANL_N_sf"/>
</dbReference>
<accession>A0ABR2JAZ6</accession>
<dbReference type="PANTHER" id="PTHR43439:SF2">
    <property type="entry name" value="ENZYME, PUTATIVE (JCVI)-RELATED"/>
    <property type="match status" value="1"/>
</dbReference>
<keyword evidence="2" id="KW-0597">Phosphoprotein</keyword>
<comment type="caution">
    <text evidence="4">The sequence shown here is derived from an EMBL/GenBank/DDBJ whole genome shotgun (WGS) entry which is preliminary data.</text>
</comment>
<organism evidence="4 5">
    <name type="scientific">Apiospora arundinis</name>
    <dbReference type="NCBI Taxonomy" id="335852"/>
    <lineage>
        <taxon>Eukaryota</taxon>
        <taxon>Fungi</taxon>
        <taxon>Dikarya</taxon>
        <taxon>Ascomycota</taxon>
        <taxon>Pezizomycotina</taxon>
        <taxon>Sordariomycetes</taxon>
        <taxon>Xylariomycetidae</taxon>
        <taxon>Amphisphaeriales</taxon>
        <taxon>Apiosporaceae</taxon>
        <taxon>Apiospora</taxon>
    </lineage>
</organism>
<protein>
    <submittedName>
        <fullName evidence="4">Acetyl-CoA synthetase-like protein</fullName>
    </submittedName>
</protein>
<feature type="domain" description="AMP-dependent synthetase/ligase" evidence="3">
    <location>
        <begin position="39"/>
        <end position="361"/>
    </location>
</feature>
<dbReference type="Gene3D" id="3.40.50.12780">
    <property type="entry name" value="N-terminal domain of ligase-like"/>
    <property type="match status" value="1"/>
</dbReference>
<dbReference type="EMBL" id="JAPCWZ010000003">
    <property type="protein sequence ID" value="KAK8874966.1"/>
    <property type="molecule type" value="Genomic_DNA"/>
</dbReference>
<dbReference type="PANTHER" id="PTHR43439">
    <property type="entry name" value="PHENYLACETATE-COENZYME A LIGASE"/>
    <property type="match status" value="1"/>
</dbReference>
<dbReference type="InterPro" id="IPR020845">
    <property type="entry name" value="AMP-binding_CS"/>
</dbReference>
<evidence type="ECO:0000256" key="1">
    <source>
        <dbReference type="ARBA" id="ARBA00022450"/>
    </source>
</evidence>
<evidence type="ECO:0000259" key="3">
    <source>
        <dbReference type="Pfam" id="PF00501"/>
    </source>
</evidence>
<proteinExistence type="predicted"/>
<reference evidence="4 5" key="1">
    <citation type="journal article" date="2024" name="IMA Fungus">
        <title>Apiospora arundinis, a panoply of carbohydrate-active enzymes and secondary metabolites.</title>
        <authorList>
            <person name="Sorensen T."/>
            <person name="Petersen C."/>
            <person name="Muurmann A.T."/>
            <person name="Christiansen J.V."/>
            <person name="Brundto M.L."/>
            <person name="Overgaard C.K."/>
            <person name="Boysen A.T."/>
            <person name="Wollenberg R.D."/>
            <person name="Larsen T.O."/>
            <person name="Sorensen J.L."/>
            <person name="Nielsen K.L."/>
            <person name="Sondergaard T.E."/>
        </authorList>
    </citation>
    <scope>NUCLEOTIDE SEQUENCE [LARGE SCALE GENOMIC DNA]</scope>
    <source>
        <strain evidence="4 5">AAU 773</strain>
    </source>
</reference>
<dbReference type="PROSITE" id="PS00455">
    <property type="entry name" value="AMP_BINDING"/>
    <property type="match status" value="1"/>
</dbReference>
<evidence type="ECO:0000256" key="2">
    <source>
        <dbReference type="ARBA" id="ARBA00022553"/>
    </source>
</evidence>
<dbReference type="InterPro" id="IPR051414">
    <property type="entry name" value="Adenylate-forming_Reductase"/>
</dbReference>
<sequence>MTSDSTFPPSSLVDLVEAKARDAPDSLYCQLLEPDWREKGPRDVTYAQVVRAVDALSWWLDERLGPSKDFAAFAYNGDSDFRYALLILAAQKTQRRIVIPQVNRLTHEALLSILDNTSCNTWISGSALGVQTAATLSSERPDLKCEELPSLDYWLTVDAATTTRYPYSKTWEEAMRDPLFVIHSSGTTGRPKHYTWTLAMFSHFNSCRDLPDGTVENSHLGYALPRHKRTLWAPPPTWLGGIMGIFGMPLFYHGIPVLPPADAPSPLPTASVRELLERLAPSLQSAFLAPTHIRDLCRTSEGLALLQRLDLVMTAGAVLDPWAGDQLCCGEGGVPLQITYGSTEMGAQMMHQYSDPADWKYYQFDERTGIRMDPYGGEDSGVYELVIDRKPELARWQPVFELFPDKTTHRSEDLFEEHPTKKGLWLHRGRANDLVKLQWLQKIKAADVESGLERHPLVATALVGGEGRDVPFVILELVDNNKEENKKETLAEEIGNLIDQINEQVVSQVRIPRNKVIVADPARPFKRLGKGTLDRIGVLTDYKEDIEKLYSA</sequence>
<name>A0ABR2JAZ6_9PEZI</name>
<dbReference type="InterPro" id="IPR000873">
    <property type="entry name" value="AMP-dep_synth/lig_dom"/>
</dbReference>
<keyword evidence="1" id="KW-0596">Phosphopantetheine</keyword>
<gene>
    <name evidence="4" type="ORF">PGQ11_005480</name>
</gene>
<dbReference type="Pfam" id="PF23562">
    <property type="entry name" value="AMP-binding_C_3"/>
    <property type="match status" value="1"/>
</dbReference>